<keyword evidence="2 4" id="KW-0863">Zinc-finger</keyword>
<feature type="coiled-coil region" evidence="5">
    <location>
        <begin position="95"/>
        <end position="150"/>
    </location>
</feature>
<evidence type="ECO:0000313" key="9">
    <source>
        <dbReference type="Proteomes" id="UP000631114"/>
    </source>
</evidence>
<evidence type="ECO:0000256" key="3">
    <source>
        <dbReference type="ARBA" id="ARBA00022833"/>
    </source>
</evidence>
<dbReference type="PANTHER" id="PTHR33248">
    <property type="entry name" value="ZINC ION-BINDING PROTEIN"/>
    <property type="match status" value="1"/>
</dbReference>
<feature type="domain" description="GRF-type" evidence="7">
    <location>
        <begin position="12"/>
        <end position="53"/>
    </location>
</feature>
<evidence type="ECO:0000256" key="5">
    <source>
        <dbReference type="SAM" id="Coils"/>
    </source>
</evidence>
<dbReference type="GO" id="GO:0008270">
    <property type="term" value="F:zinc ion binding"/>
    <property type="evidence" value="ECO:0007669"/>
    <property type="project" value="UniProtKB-KW"/>
</dbReference>
<keyword evidence="6" id="KW-0812">Transmembrane</keyword>
<evidence type="ECO:0000256" key="4">
    <source>
        <dbReference type="PROSITE-ProRule" id="PRU01343"/>
    </source>
</evidence>
<keyword evidence="9" id="KW-1185">Reference proteome</keyword>
<evidence type="ECO:0000259" key="7">
    <source>
        <dbReference type="PROSITE" id="PS51999"/>
    </source>
</evidence>
<dbReference type="Pfam" id="PF06839">
    <property type="entry name" value="Zn_ribbon_GRF"/>
    <property type="match status" value="1"/>
</dbReference>
<dbReference type="PROSITE" id="PS51999">
    <property type="entry name" value="ZF_GRF"/>
    <property type="match status" value="1"/>
</dbReference>
<dbReference type="AlphaFoldDB" id="A0A835GXV7"/>
<protein>
    <recommendedName>
        <fullName evidence="7">GRF-type domain-containing protein</fullName>
    </recommendedName>
</protein>
<evidence type="ECO:0000313" key="8">
    <source>
        <dbReference type="EMBL" id="KAF9588525.1"/>
    </source>
</evidence>
<sequence length="170" mass="20048">MSSSSVTLDYSCFCGERAPIQVSFTDKNPGRKFVGCKKFPNGHCEFFVWVDKKMNPGEKYRELYMRHEALKHMHEALSDPRVNSGQKYQDLCMRHEALKQRYEALSDVNVELKNLNNLLSDSMDAEKRRKVELQEKFDEMEKKYLACRKACKKLLIFVIIVVLWLFLKRN</sequence>
<name>A0A835GXV7_9MAGN</name>
<evidence type="ECO:0000256" key="6">
    <source>
        <dbReference type="SAM" id="Phobius"/>
    </source>
</evidence>
<keyword evidence="6" id="KW-0472">Membrane</keyword>
<keyword evidence="3" id="KW-0862">Zinc</keyword>
<keyword evidence="6" id="KW-1133">Transmembrane helix</keyword>
<dbReference type="InterPro" id="IPR010666">
    <property type="entry name" value="Znf_GRF"/>
</dbReference>
<keyword evidence="1" id="KW-0479">Metal-binding</keyword>
<dbReference type="OrthoDB" id="2822301at2759"/>
<evidence type="ECO:0000256" key="2">
    <source>
        <dbReference type="ARBA" id="ARBA00022771"/>
    </source>
</evidence>
<accession>A0A835GXV7</accession>
<evidence type="ECO:0000256" key="1">
    <source>
        <dbReference type="ARBA" id="ARBA00022723"/>
    </source>
</evidence>
<comment type="caution">
    <text evidence="8">The sequence shown here is derived from an EMBL/GenBank/DDBJ whole genome shotgun (WGS) entry which is preliminary data.</text>
</comment>
<dbReference type="EMBL" id="JADFTS010000009">
    <property type="protein sequence ID" value="KAF9588525.1"/>
    <property type="molecule type" value="Genomic_DNA"/>
</dbReference>
<proteinExistence type="predicted"/>
<organism evidence="8 9">
    <name type="scientific">Coptis chinensis</name>
    <dbReference type="NCBI Taxonomy" id="261450"/>
    <lineage>
        <taxon>Eukaryota</taxon>
        <taxon>Viridiplantae</taxon>
        <taxon>Streptophyta</taxon>
        <taxon>Embryophyta</taxon>
        <taxon>Tracheophyta</taxon>
        <taxon>Spermatophyta</taxon>
        <taxon>Magnoliopsida</taxon>
        <taxon>Ranunculales</taxon>
        <taxon>Ranunculaceae</taxon>
        <taxon>Coptidoideae</taxon>
        <taxon>Coptis</taxon>
    </lineage>
</organism>
<keyword evidence="5" id="KW-0175">Coiled coil</keyword>
<feature type="transmembrane region" description="Helical" evidence="6">
    <location>
        <begin position="150"/>
        <end position="167"/>
    </location>
</feature>
<gene>
    <name evidence="8" type="ORF">IFM89_013019</name>
</gene>
<dbReference type="Proteomes" id="UP000631114">
    <property type="component" value="Unassembled WGS sequence"/>
</dbReference>
<reference evidence="8 9" key="1">
    <citation type="submission" date="2020-10" db="EMBL/GenBank/DDBJ databases">
        <title>The Coptis chinensis genome and diversification of protoberbering-type alkaloids.</title>
        <authorList>
            <person name="Wang B."/>
            <person name="Shu S."/>
            <person name="Song C."/>
            <person name="Liu Y."/>
        </authorList>
    </citation>
    <scope>NUCLEOTIDE SEQUENCE [LARGE SCALE GENOMIC DNA]</scope>
    <source>
        <strain evidence="8">HL-2020</strain>
        <tissue evidence="8">Leaf</tissue>
    </source>
</reference>